<dbReference type="EMBL" id="JAYMGW010000001">
    <property type="protein sequence ID" value="MEC4264323.1"/>
    <property type="molecule type" value="Genomic_DNA"/>
</dbReference>
<keyword evidence="3" id="KW-0812">Transmembrane</keyword>
<dbReference type="SMART" id="SM00028">
    <property type="entry name" value="TPR"/>
    <property type="match status" value="4"/>
</dbReference>
<dbReference type="PANTHER" id="PTHR34220">
    <property type="entry name" value="SENSOR HISTIDINE KINASE YPDA"/>
    <property type="match status" value="1"/>
</dbReference>
<dbReference type="Pfam" id="PF06580">
    <property type="entry name" value="His_kinase"/>
    <property type="match status" value="1"/>
</dbReference>
<feature type="chain" id="PRO_5045687027" evidence="4">
    <location>
        <begin position="21"/>
        <end position="737"/>
    </location>
</feature>
<dbReference type="InterPro" id="IPR010559">
    <property type="entry name" value="Sig_transdc_His_kin_internal"/>
</dbReference>
<feature type="coiled-coil region" evidence="2">
    <location>
        <begin position="445"/>
        <end position="479"/>
    </location>
</feature>
<keyword evidence="6" id="KW-0418">Kinase</keyword>
<gene>
    <name evidence="6" type="ORF">VOP03_03110</name>
</gene>
<keyword evidence="1" id="KW-0802">TPR repeat</keyword>
<dbReference type="SUPFAM" id="SSF48452">
    <property type="entry name" value="TPR-like"/>
    <property type="match status" value="2"/>
</dbReference>
<reference evidence="6 7" key="1">
    <citation type="submission" date="2024-01" db="EMBL/GenBank/DDBJ databases">
        <title>The strains designed SYSU M86414 and SYSU M84420 isolated from the marine sediment in San Sha City (Hainan Province, China).</title>
        <authorList>
            <person name="Guo D."/>
        </authorList>
    </citation>
    <scope>NUCLEOTIDE SEQUENCE [LARGE SCALE GENOMIC DNA]</scope>
    <source>
        <strain evidence="6 7">SYSU M84420</strain>
    </source>
</reference>
<name>A0ABU6IMM1_9FLAO</name>
<dbReference type="SUPFAM" id="SSF55874">
    <property type="entry name" value="ATPase domain of HSP90 chaperone/DNA topoisomerase II/histidine kinase"/>
    <property type="match status" value="1"/>
</dbReference>
<evidence type="ECO:0000313" key="7">
    <source>
        <dbReference type="Proteomes" id="UP001355298"/>
    </source>
</evidence>
<feature type="signal peptide" evidence="4">
    <location>
        <begin position="1"/>
        <end position="20"/>
    </location>
</feature>
<evidence type="ECO:0000259" key="5">
    <source>
        <dbReference type="Pfam" id="PF06580"/>
    </source>
</evidence>
<feature type="repeat" description="TPR" evidence="1">
    <location>
        <begin position="164"/>
        <end position="197"/>
    </location>
</feature>
<dbReference type="InterPro" id="IPR011990">
    <property type="entry name" value="TPR-like_helical_dom_sf"/>
</dbReference>
<dbReference type="Pfam" id="PF13181">
    <property type="entry name" value="TPR_8"/>
    <property type="match status" value="1"/>
</dbReference>
<dbReference type="Gene3D" id="3.30.565.10">
    <property type="entry name" value="Histidine kinase-like ATPase, C-terminal domain"/>
    <property type="match status" value="1"/>
</dbReference>
<evidence type="ECO:0000256" key="2">
    <source>
        <dbReference type="SAM" id="Coils"/>
    </source>
</evidence>
<feature type="transmembrane region" description="Helical" evidence="3">
    <location>
        <begin position="499"/>
        <end position="519"/>
    </location>
</feature>
<comment type="caution">
    <text evidence="6">The sequence shown here is derived from an EMBL/GenBank/DDBJ whole genome shotgun (WGS) entry which is preliminary data.</text>
</comment>
<keyword evidence="3" id="KW-0472">Membrane</keyword>
<keyword evidence="4" id="KW-0732">Signal</keyword>
<dbReference type="PANTHER" id="PTHR34220:SF7">
    <property type="entry name" value="SENSOR HISTIDINE KINASE YPDA"/>
    <property type="match status" value="1"/>
</dbReference>
<dbReference type="Gene3D" id="1.25.40.10">
    <property type="entry name" value="Tetratricopeptide repeat domain"/>
    <property type="match status" value="3"/>
</dbReference>
<evidence type="ECO:0000256" key="3">
    <source>
        <dbReference type="SAM" id="Phobius"/>
    </source>
</evidence>
<dbReference type="Proteomes" id="UP001355298">
    <property type="component" value="Unassembled WGS sequence"/>
</dbReference>
<dbReference type="GO" id="GO:0016301">
    <property type="term" value="F:kinase activity"/>
    <property type="evidence" value="ECO:0007669"/>
    <property type="project" value="UniProtKB-KW"/>
</dbReference>
<dbReference type="InterPro" id="IPR036890">
    <property type="entry name" value="HATPase_C_sf"/>
</dbReference>
<dbReference type="InterPro" id="IPR019734">
    <property type="entry name" value="TPR_rpt"/>
</dbReference>
<keyword evidence="7" id="KW-1185">Reference proteome</keyword>
<keyword evidence="3" id="KW-1133">Transmembrane helix</keyword>
<dbReference type="InterPro" id="IPR050640">
    <property type="entry name" value="Bact_2-comp_sensor_kinase"/>
</dbReference>
<proteinExistence type="predicted"/>
<feature type="domain" description="Signal transduction histidine kinase internal region" evidence="5">
    <location>
        <begin position="534"/>
        <end position="612"/>
    </location>
</feature>
<protein>
    <submittedName>
        <fullName evidence="6">Histidine kinase</fullName>
    </submittedName>
</protein>
<keyword evidence="2" id="KW-0175">Coiled coil</keyword>
<organism evidence="6 7">
    <name type="scientific">Flagellimonas halotolerans</name>
    <dbReference type="NCBI Taxonomy" id="3112164"/>
    <lineage>
        <taxon>Bacteria</taxon>
        <taxon>Pseudomonadati</taxon>
        <taxon>Bacteroidota</taxon>
        <taxon>Flavobacteriia</taxon>
        <taxon>Flavobacteriales</taxon>
        <taxon>Flavobacteriaceae</taxon>
        <taxon>Flagellimonas</taxon>
    </lineage>
</organism>
<evidence type="ECO:0000256" key="4">
    <source>
        <dbReference type="SAM" id="SignalP"/>
    </source>
</evidence>
<evidence type="ECO:0000256" key="1">
    <source>
        <dbReference type="PROSITE-ProRule" id="PRU00339"/>
    </source>
</evidence>
<dbReference type="PROSITE" id="PS50005">
    <property type="entry name" value="TPR"/>
    <property type="match status" value="1"/>
</dbReference>
<sequence>MIRKAYIVLLVLMTSLSSLAQVGNVQGQMEIKGSVKGKENYVPISGVQVSTDKGAYTRTNALGEFAIKASIGDMLIIEGPELETVRYRIKSNEDVDVLVEGYGRSTSSQTQKREVSSSRNDLMDHQRFLDSANFYKKKNLEKSIDFIARSMEPLGSIGNKREFSSSLRTLGEIYMYHKQYDLAITNFKDALTALKSNKTKLLLGQAYVLNGDHESAISILEPLVGEKNMVPYQRVELFEALGDANMELSNLKDAQNYYRQGLVIAEKNQISPKEIDLSSKIADAFASENRVVEAEGYYQNSLNLSKQVAPERLIQESEKVADFYNRKNRYDDEIQLRKKNLDELEQLPRSNVPSNEEGVSAGDTITSQRINYKIANAYIAQDKLDEAIPYLQKSIVEADKDDDLIVQKDATRKLSEVYRYKGNYTKALESYQDYVAVVDSLYVRKEQEISQAARFNREIANTQNRISSLEQERELSQSKYSLAVTEQQLYEETSKRQKWIIYSLIFGIALMALTAFLYYRSNKQQKLTNNLLALKSLRTQMNPHFIFNALNSVNNYIAKSDERSANRFLSEFSVLMRNVLENSEEDFIPLAKELELLKLYVKLEHSRFSDKFDYEIEVDDKIDIAAFQIPPMLLQPYIENAIWHGLRYKEEKGFLKIKVRQVTNDLLEICIEDNGIGRKKSAALKTTNQKKQKSKGMGNIQKRIQILNDMYKNRVDVSISDLNNDRTGTRVSLKLKK</sequence>
<evidence type="ECO:0000313" key="6">
    <source>
        <dbReference type="EMBL" id="MEC4264323.1"/>
    </source>
</evidence>
<dbReference type="RefSeq" id="WP_326277102.1">
    <property type="nucleotide sequence ID" value="NZ_JAYKYV010000001.1"/>
</dbReference>
<keyword evidence="6" id="KW-0808">Transferase</keyword>
<accession>A0ABU6IMM1</accession>